<feature type="compositionally biased region" description="Polar residues" evidence="1">
    <location>
        <begin position="164"/>
        <end position="182"/>
    </location>
</feature>
<dbReference type="EMBL" id="CAJNDS010000726">
    <property type="protein sequence ID" value="CAE7230593.1"/>
    <property type="molecule type" value="Genomic_DNA"/>
</dbReference>
<dbReference type="OrthoDB" id="449305at2759"/>
<dbReference type="AlphaFoldDB" id="A0A812KN34"/>
<evidence type="ECO:0000313" key="3">
    <source>
        <dbReference type="Proteomes" id="UP000604046"/>
    </source>
</evidence>
<evidence type="ECO:0000313" key="2">
    <source>
        <dbReference type="EMBL" id="CAE7230593.1"/>
    </source>
</evidence>
<dbReference type="PANTHER" id="PTHR32387:SF0">
    <property type="entry name" value="PROTEIN NO VEIN"/>
    <property type="match status" value="1"/>
</dbReference>
<proteinExistence type="predicted"/>
<accession>A0A812KN34</accession>
<comment type="caution">
    <text evidence="2">The sequence shown here is derived from an EMBL/GenBank/DDBJ whole genome shotgun (WGS) entry which is preliminary data.</text>
</comment>
<sequence>MGNQTSETLKQKFEASISQWMKQVHEAEEEAALVQGLAKEVADATMLSCEARQAVGKILASPYVHLRRPRSRIREAAKAAPDFCIAARWLGEHFGILEWTELPGGFSWVEVEDTFDHGPKSDLKPLRMAPPVVLGLLCWQRREPCMPPLSATNAVATKGVAQAASMSSEVPRSGNSSTSSVQPEPAQELSANDPNVRLCSDIARLKAVDLADVDPVSRSWIRDRPVDETTRSLQQTVQGAVKRLAADLYSTETHFLLELLQNVDDCRFVANEVPRLRLLLEDSRQEYSQLTSLAE</sequence>
<feature type="non-terminal residue" evidence="2">
    <location>
        <position position="1"/>
    </location>
</feature>
<dbReference type="Proteomes" id="UP000604046">
    <property type="component" value="Unassembled WGS sequence"/>
</dbReference>
<evidence type="ECO:0000256" key="1">
    <source>
        <dbReference type="SAM" id="MobiDB-lite"/>
    </source>
</evidence>
<gene>
    <name evidence="2" type="ORF">SNAT2548_LOCUS9385</name>
</gene>
<keyword evidence="3" id="KW-1185">Reference proteome</keyword>
<name>A0A812KN34_9DINO</name>
<reference evidence="2" key="1">
    <citation type="submission" date="2021-02" db="EMBL/GenBank/DDBJ databases">
        <authorList>
            <person name="Dougan E. K."/>
            <person name="Rhodes N."/>
            <person name="Thang M."/>
            <person name="Chan C."/>
        </authorList>
    </citation>
    <scope>NUCLEOTIDE SEQUENCE</scope>
</reference>
<dbReference type="InterPro" id="IPR052957">
    <property type="entry name" value="Auxin_embryo_med"/>
</dbReference>
<protein>
    <submittedName>
        <fullName evidence="2">Uncharacterized protein</fullName>
    </submittedName>
</protein>
<dbReference type="PANTHER" id="PTHR32387">
    <property type="entry name" value="WU:FJ29H11"/>
    <property type="match status" value="1"/>
</dbReference>
<organism evidence="2 3">
    <name type="scientific">Symbiodinium natans</name>
    <dbReference type="NCBI Taxonomy" id="878477"/>
    <lineage>
        <taxon>Eukaryota</taxon>
        <taxon>Sar</taxon>
        <taxon>Alveolata</taxon>
        <taxon>Dinophyceae</taxon>
        <taxon>Suessiales</taxon>
        <taxon>Symbiodiniaceae</taxon>
        <taxon>Symbiodinium</taxon>
    </lineage>
</organism>
<feature type="region of interest" description="Disordered" evidence="1">
    <location>
        <begin position="162"/>
        <end position="193"/>
    </location>
</feature>